<dbReference type="GeneID" id="7840605"/>
<accession>I7MIH1</accession>
<feature type="domain" description="Dienelactone hydrolase" evidence="2">
    <location>
        <begin position="66"/>
        <end position="133"/>
    </location>
</feature>
<reference evidence="4" key="1">
    <citation type="journal article" date="2006" name="PLoS Biol.">
        <title>Macronuclear genome sequence of the ciliate Tetrahymena thermophila, a model eukaryote.</title>
        <authorList>
            <person name="Eisen J.A."/>
            <person name="Coyne R.S."/>
            <person name="Wu M."/>
            <person name="Wu D."/>
            <person name="Thiagarajan M."/>
            <person name="Wortman J.R."/>
            <person name="Badger J.H."/>
            <person name="Ren Q."/>
            <person name="Amedeo P."/>
            <person name="Jones K.M."/>
            <person name="Tallon L.J."/>
            <person name="Delcher A.L."/>
            <person name="Salzberg S.L."/>
            <person name="Silva J.C."/>
            <person name="Haas B.J."/>
            <person name="Majoros W.H."/>
            <person name="Farzad M."/>
            <person name="Carlton J.M."/>
            <person name="Smith R.K. Jr."/>
            <person name="Garg J."/>
            <person name="Pearlman R.E."/>
            <person name="Karrer K.M."/>
            <person name="Sun L."/>
            <person name="Manning G."/>
            <person name="Elde N.C."/>
            <person name="Turkewitz A.P."/>
            <person name="Asai D.J."/>
            <person name="Wilkes D.E."/>
            <person name="Wang Y."/>
            <person name="Cai H."/>
            <person name="Collins K."/>
            <person name="Stewart B.A."/>
            <person name="Lee S.R."/>
            <person name="Wilamowska K."/>
            <person name="Weinberg Z."/>
            <person name="Ruzzo W.L."/>
            <person name="Wloga D."/>
            <person name="Gaertig J."/>
            <person name="Frankel J."/>
            <person name="Tsao C.-C."/>
            <person name="Gorovsky M.A."/>
            <person name="Keeling P.J."/>
            <person name="Waller R.F."/>
            <person name="Patron N.J."/>
            <person name="Cherry J.M."/>
            <person name="Stover N.A."/>
            <person name="Krieger C.J."/>
            <person name="del Toro C."/>
            <person name="Ryder H.F."/>
            <person name="Williamson S.C."/>
            <person name="Barbeau R.A."/>
            <person name="Hamilton E.P."/>
            <person name="Orias E."/>
        </authorList>
    </citation>
    <scope>NUCLEOTIDE SEQUENCE [LARGE SCALE GENOMIC DNA]</scope>
    <source>
        <strain evidence="4">SB210</strain>
    </source>
</reference>
<proteinExistence type="predicted"/>
<evidence type="ECO:0000256" key="1">
    <source>
        <dbReference type="SAM" id="Phobius"/>
    </source>
</evidence>
<dbReference type="EMBL" id="GG662448">
    <property type="protein sequence ID" value="EAS04421.2"/>
    <property type="molecule type" value="Genomic_DNA"/>
</dbReference>
<protein>
    <submittedName>
        <fullName evidence="3">Dienelactone hydrolase family protein</fullName>
    </submittedName>
</protein>
<dbReference type="InterPro" id="IPR002925">
    <property type="entry name" value="Dienelactn_hydro"/>
</dbReference>
<keyword evidence="1" id="KW-0812">Transmembrane</keyword>
<dbReference type="RefSeq" id="XP_001024666.2">
    <property type="nucleotide sequence ID" value="XM_001024666.2"/>
</dbReference>
<keyword evidence="1" id="KW-0472">Membrane</keyword>
<keyword evidence="1" id="KW-1133">Transmembrane helix</keyword>
<sequence length="207" mass="24411">MKDPSFDYDQFQFKNDGVLASHLLSQLIMLMIKDLILQSLVFIEELLLKIERISKVCIFTFTFAALSTNYGIFSAGAPFYGILDQTKYIIKNIKVPVQGHHGELDYIKGMSDPKTTKKLENEQNKAGVDFNVFGKELNMHSRIKIQVITTQKKLKTLLEVTYFFKKNQNEAYYISKQNIYLQLYFIFLYWYFLSQKILYLIRFQLQF</sequence>
<dbReference type="GO" id="GO:0016787">
    <property type="term" value="F:hydrolase activity"/>
    <property type="evidence" value="ECO:0007669"/>
    <property type="project" value="UniProtKB-KW"/>
</dbReference>
<keyword evidence="4" id="KW-1185">Reference proteome</keyword>
<dbReference type="Pfam" id="PF01738">
    <property type="entry name" value="DLH"/>
    <property type="match status" value="1"/>
</dbReference>
<name>I7MIH1_TETTS</name>
<evidence type="ECO:0000313" key="3">
    <source>
        <dbReference type="EMBL" id="EAS04421.2"/>
    </source>
</evidence>
<organism evidence="3 4">
    <name type="scientific">Tetrahymena thermophila (strain SB210)</name>
    <dbReference type="NCBI Taxonomy" id="312017"/>
    <lineage>
        <taxon>Eukaryota</taxon>
        <taxon>Sar</taxon>
        <taxon>Alveolata</taxon>
        <taxon>Ciliophora</taxon>
        <taxon>Intramacronucleata</taxon>
        <taxon>Oligohymenophorea</taxon>
        <taxon>Hymenostomatida</taxon>
        <taxon>Tetrahymenina</taxon>
        <taxon>Tetrahymenidae</taxon>
        <taxon>Tetrahymena</taxon>
    </lineage>
</organism>
<dbReference type="KEGG" id="tet:TTHERM_00615960"/>
<dbReference type="AlphaFoldDB" id="I7MIH1"/>
<feature type="transmembrane region" description="Helical" evidence="1">
    <location>
        <begin position="179"/>
        <end position="201"/>
    </location>
</feature>
<gene>
    <name evidence="3" type="ORF">TTHERM_00615960</name>
</gene>
<evidence type="ECO:0000259" key="2">
    <source>
        <dbReference type="Pfam" id="PF01738"/>
    </source>
</evidence>
<keyword evidence="3" id="KW-0378">Hydrolase</keyword>
<evidence type="ECO:0000313" key="4">
    <source>
        <dbReference type="Proteomes" id="UP000009168"/>
    </source>
</evidence>
<dbReference type="Proteomes" id="UP000009168">
    <property type="component" value="Unassembled WGS sequence"/>
</dbReference>
<dbReference type="OrthoDB" id="17560at2759"/>
<dbReference type="InParanoid" id="I7MIH1"/>
<feature type="transmembrane region" description="Helical" evidence="1">
    <location>
        <begin position="55"/>
        <end position="73"/>
    </location>
</feature>